<feature type="chain" id="PRO_5038093419" description="Small secreted protein" evidence="1">
    <location>
        <begin position="31"/>
        <end position="173"/>
    </location>
</feature>
<protein>
    <recommendedName>
        <fullName evidence="4">Small secreted protein</fullName>
    </recommendedName>
</protein>
<evidence type="ECO:0000313" key="2">
    <source>
        <dbReference type="EMBL" id="MBD0422633.1"/>
    </source>
</evidence>
<keyword evidence="1" id="KW-0732">Signal</keyword>
<feature type="signal peptide" evidence="1">
    <location>
        <begin position="1"/>
        <end position="30"/>
    </location>
</feature>
<keyword evidence="3" id="KW-1185">Reference proteome</keyword>
<accession>A0A926QSS4</accession>
<evidence type="ECO:0000313" key="3">
    <source>
        <dbReference type="Proteomes" id="UP000621210"/>
    </source>
</evidence>
<reference evidence="2" key="2">
    <citation type="submission" date="2020-09" db="EMBL/GenBank/DDBJ databases">
        <authorList>
            <person name="Luo X."/>
        </authorList>
    </citation>
    <scope>NUCLEOTIDE SEQUENCE</scope>
    <source>
        <strain evidence="2">TRM S81-3</strain>
    </source>
</reference>
<dbReference type="EMBL" id="JACVQF010000215">
    <property type="protein sequence ID" value="MBD0422633.1"/>
    <property type="molecule type" value="Genomic_DNA"/>
</dbReference>
<reference evidence="2" key="1">
    <citation type="submission" date="2020-09" db="EMBL/GenBank/DDBJ databases">
        <title>Streptomyces grisecoloratus sp. nov., isolated from cotton soil.</title>
        <authorList>
            <person name="Xing L."/>
        </authorList>
    </citation>
    <scope>NUCLEOTIDE SEQUENCE</scope>
    <source>
        <strain evidence="2">TRM S81-3</strain>
    </source>
</reference>
<dbReference type="Proteomes" id="UP000621210">
    <property type="component" value="Unassembled WGS sequence"/>
</dbReference>
<gene>
    <name evidence="2" type="ORF">H0H10_26315</name>
</gene>
<comment type="caution">
    <text evidence="2">The sequence shown here is derived from an EMBL/GenBank/DDBJ whole genome shotgun (WGS) entry which is preliminary data.</text>
</comment>
<evidence type="ECO:0008006" key="4">
    <source>
        <dbReference type="Google" id="ProtNLM"/>
    </source>
</evidence>
<evidence type="ECO:0000256" key="1">
    <source>
        <dbReference type="SAM" id="SignalP"/>
    </source>
</evidence>
<organism evidence="2 3">
    <name type="scientific">Streptomyces griseicoloratus</name>
    <dbReference type="NCBI Taxonomy" id="2752516"/>
    <lineage>
        <taxon>Bacteria</taxon>
        <taxon>Bacillati</taxon>
        <taxon>Actinomycetota</taxon>
        <taxon>Actinomycetes</taxon>
        <taxon>Kitasatosporales</taxon>
        <taxon>Streptomycetaceae</taxon>
        <taxon>Streptomyces</taxon>
    </lineage>
</organism>
<dbReference type="AlphaFoldDB" id="A0A926QSS4"/>
<proteinExistence type="predicted"/>
<dbReference type="InterPro" id="IPR006311">
    <property type="entry name" value="TAT_signal"/>
</dbReference>
<dbReference type="PROSITE" id="PS51318">
    <property type="entry name" value="TAT"/>
    <property type="match status" value="1"/>
</dbReference>
<name>A0A926QSS4_9ACTN</name>
<dbReference type="RefSeq" id="WP_188183601.1">
    <property type="nucleotide sequence ID" value="NZ_JACVQF010000215.1"/>
</dbReference>
<sequence length="173" mass="18388">MTARRTFRRAAVAAAVITASLLTAHSPAQAVELPAACRSAITEARDKFPVQQFTVPDKVETALLDELAALGEADQQAFTETACAAWNRWATANGAAVARDLDTRYQNAGGLACSKFTTAAVGALKKYAPGIPAETRGLEAVAKKVWRNAMQRLSVEATNATCRQSYDSAKAGW</sequence>